<name>A0A3B9GXL7_9PROT</name>
<dbReference type="AlphaFoldDB" id="A0A3B9GXL7"/>
<evidence type="ECO:0000313" key="3">
    <source>
        <dbReference type="Proteomes" id="UP000259610"/>
    </source>
</evidence>
<feature type="region of interest" description="Disordered" evidence="1">
    <location>
        <begin position="1"/>
        <end position="20"/>
    </location>
</feature>
<sequence>MARLEKLEPESPDSELKPTLLGGFGGRGADGFIGDEPLQFVFQDIQDAIDRKSGKYAQGATIDLLIYPNSNPAFVFSMERDLPRLLRMSFNRREFRRIFLIWGDETLNQINFG</sequence>
<dbReference type="Proteomes" id="UP000259610">
    <property type="component" value="Unassembled WGS sequence"/>
</dbReference>
<accession>A0A3B9GXL7</accession>
<proteinExistence type="predicted"/>
<comment type="caution">
    <text evidence="2">The sequence shown here is derived from an EMBL/GenBank/DDBJ whole genome shotgun (WGS) entry which is preliminary data.</text>
</comment>
<evidence type="ECO:0000313" key="2">
    <source>
        <dbReference type="EMBL" id="HAE27192.1"/>
    </source>
</evidence>
<evidence type="ECO:0000256" key="1">
    <source>
        <dbReference type="SAM" id="MobiDB-lite"/>
    </source>
</evidence>
<gene>
    <name evidence="2" type="ORF">DCG58_08535</name>
</gene>
<dbReference type="EMBL" id="DMAN01000188">
    <property type="protein sequence ID" value="HAE27192.1"/>
    <property type="molecule type" value="Genomic_DNA"/>
</dbReference>
<organism evidence="2 3">
    <name type="scientific">Hyphomonas adhaerens</name>
    <dbReference type="NCBI Taxonomy" id="81029"/>
    <lineage>
        <taxon>Bacteria</taxon>
        <taxon>Pseudomonadati</taxon>
        <taxon>Pseudomonadota</taxon>
        <taxon>Alphaproteobacteria</taxon>
        <taxon>Hyphomonadales</taxon>
        <taxon>Hyphomonadaceae</taxon>
        <taxon>Hyphomonas</taxon>
    </lineage>
</organism>
<reference evidence="2 3" key="1">
    <citation type="journal article" date="2018" name="Nat. Biotechnol.">
        <title>A standardized bacterial taxonomy based on genome phylogeny substantially revises the tree of life.</title>
        <authorList>
            <person name="Parks D.H."/>
            <person name="Chuvochina M."/>
            <person name="Waite D.W."/>
            <person name="Rinke C."/>
            <person name="Skarshewski A."/>
            <person name="Chaumeil P.A."/>
            <person name="Hugenholtz P."/>
        </authorList>
    </citation>
    <scope>NUCLEOTIDE SEQUENCE [LARGE SCALE GENOMIC DNA]</scope>
    <source>
        <strain evidence="2">UBA8733</strain>
    </source>
</reference>
<protein>
    <submittedName>
        <fullName evidence="2">Uncharacterized protein</fullName>
    </submittedName>
</protein>